<evidence type="ECO:0000259" key="4">
    <source>
        <dbReference type="PROSITE" id="PS51123"/>
    </source>
</evidence>
<dbReference type="Pfam" id="PF00691">
    <property type="entry name" value="OmpA"/>
    <property type="match status" value="1"/>
</dbReference>
<keyword evidence="2" id="KW-0175">Coiled coil</keyword>
<sequence>MSSRMLRRRRPQESAEETVWISFSDLMTALLTVFMLAAVALVFTLTQEQSALEEVRAEAEQAKADAQAAQERGDRFDAMLGSLSTSEHVRAAMVAEIRDALAAQGIAVEVDAAHTVIRVPVELLGFESGSSEIQPQHEGSAITIGNVIAEVLVKDGRYGELDTVFVEGHTDDVRMDSLHGGNWGLSANRAISLWRLWEDRLPTGLGGLVGHSGERLFSVSGYAETRPINVVQTTDEERAANRRIDIRFTEHRFSEQELAAIREGTGGA</sequence>
<keyword evidence="3" id="KW-0812">Transmembrane</keyword>
<reference evidence="5 6" key="1">
    <citation type="submission" date="2021-03" db="EMBL/GenBank/DDBJ databases">
        <title>novel species in genus Cellulomonas.</title>
        <authorList>
            <person name="Zhang G."/>
        </authorList>
    </citation>
    <scope>NUCLEOTIDE SEQUENCE [LARGE SCALE GENOMIC DNA]</scope>
    <source>
        <strain evidence="6">zg-ZUI188</strain>
    </source>
</reference>
<dbReference type="InterPro" id="IPR006665">
    <property type="entry name" value="OmpA-like"/>
</dbReference>
<evidence type="ECO:0000256" key="3">
    <source>
        <dbReference type="SAM" id="Phobius"/>
    </source>
</evidence>
<evidence type="ECO:0000256" key="2">
    <source>
        <dbReference type="SAM" id="Coils"/>
    </source>
</evidence>
<dbReference type="InterPro" id="IPR050330">
    <property type="entry name" value="Bact_OuterMem_StrucFunc"/>
</dbReference>
<feature type="transmembrane region" description="Helical" evidence="3">
    <location>
        <begin position="20"/>
        <end position="43"/>
    </location>
</feature>
<dbReference type="RefSeq" id="WP_208289412.1">
    <property type="nucleotide sequence ID" value="NZ_CP074404.1"/>
</dbReference>
<dbReference type="CDD" id="cd07185">
    <property type="entry name" value="OmpA_C-like"/>
    <property type="match status" value="1"/>
</dbReference>
<dbReference type="Gene3D" id="3.30.1330.60">
    <property type="entry name" value="OmpA-like domain"/>
    <property type="match status" value="1"/>
</dbReference>
<keyword evidence="1 3" id="KW-0472">Membrane</keyword>
<dbReference type="PANTHER" id="PTHR30329">
    <property type="entry name" value="STATOR ELEMENT OF FLAGELLAR MOTOR COMPLEX"/>
    <property type="match status" value="1"/>
</dbReference>
<keyword evidence="6" id="KW-1185">Reference proteome</keyword>
<accession>A0ABS3SG61</accession>
<feature type="coiled-coil region" evidence="2">
    <location>
        <begin position="45"/>
        <end position="72"/>
    </location>
</feature>
<dbReference type="PANTHER" id="PTHR30329:SF20">
    <property type="entry name" value="EXPORTED PROTEIN"/>
    <property type="match status" value="1"/>
</dbReference>
<evidence type="ECO:0000313" key="6">
    <source>
        <dbReference type="Proteomes" id="UP000678317"/>
    </source>
</evidence>
<evidence type="ECO:0000256" key="1">
    <source>
        <dbReference type="PROSITE-ProRule" id="PRU00473"/>
    </source>
</evidence>
<dbReference type="Proteomes" id="UP000678317">
    <property type="component" value="Unassembled WGS sequence"/>
</dbReference>
<gene>
    <name evidence="5" type="ORF">J4035_08875</name>
</gene>
<keyword evidence="3" id="KW-1133">Transmembrane helix</keyword>
<dbReference type="SUPFAM" id="SSF103088">
    <property type="entry name" value="OmpA-like"/>
    <property type="match status" value="1"/>
</dbReference>
<feature type="domain" description="OmpA-like" evidence="4">
    <location>
        <begin position="113"/>
        <end position="252"/>
    </location>
</feature>
<proteinExistence type="predicted"/>
<dbReference type="PROSITE" id="PS51123">
    <property type="entry name" value="OMPA_2"/>
    <property type="match status" value="1"/>
</dbReference>
<protein>
    <submittedName>
        <fullName evidence="5">OmpA family protein</fullName>
    </submittedName>
</protein>
<evidence type="ECO:0000313" key="5">
    <source>
        <dbReference type="EMBL" id="MBO3084751.1"/>
    </source>
</evidence>
<dbReference type="InterPro" id="IPR036737">
    <property type="entry name" value="OmpA-like_sf"/>
</dbReference>
<organism evidence="5 6">
    <name type="scientific">Cellulomonas fengjieae</name>
    <dbReference type="NCBI Taxonomy" id="2819978"/>
    <lineage>
        <taxon>Bacteria</taxon>
        <taxon>Bacillati</taxon>
        <taxon>Actinomycetota</taxon>
        <taxon>Actinomycetes</taxon>
        <taxon>Micrococcales</taxon>
        <taxon>Cellulomonadaceae</taxon>
        <taxon>Cellulomonas</taxon>
    </lineage>
</organism>
<comment type="caution">
    <text evidence="5">The sequence shown here is derived from an EMBL/GenBank/DDBJ whole genome shotgun (WGS) entry which is preliminary data.</text>
</comment>
<name>A0ABS3SG61_9CELL</name>
<dbReference type="EMBL" id="JAGFBM010000003">
    <property type="protein sequence ID" value="MBO3084751.1"/>
    <property type="molecule type" value="Genomic_DNA"/>
</dbReference>